<name>A0AAV8S0T9_ENSVE</name>
<feature type="compositionally biased region" description="Basic and acidic residues" evidence="3">
    <location>
        <begin position="69"/>
        <end position="78"/>
    </location>
</feature>
<feature type="compositionally biased region" description="Low complexity" evidence="3">
    <location>
        <begin position="199"/>
        <end position="211"/>
    </location>
</feature>
<evidence type="ECO:0000256" key="2">
    <source>
        <dbReference type="ARBA" id="ARBA00024341"/>
    </source>
</evidence>
<comment type="similarity">
    <text evidence="2">Belongs to the IQD family.</text>
</comment>
<feature type="region of interest" description="Disordered" evidence="3">
    <location>
        <begin position="528"/>
        <end position="548"/>
    </location>
</feature>
<dbReference type="InterPro" id="IPR000048">
    <property type="entry name" value="IQ_motif_EF-hand-BS"/>
</dbReference>
<feature type="region of interest" description="Disordered" evidence="3">
    <location>
        <begin position="179"/>
        <end position="211"/>
    </location>
</feature>
<keyword evidence="4" id="KW-0732">Signal</keyword>
<comment type="caution">
    <text evidence="5">The sequence shown here is derived from an EMBL/GenBank/DDBJ whole genome shotgun (WGS) entry which is preliminary data.</text>
</comment>
<accession>A0AAV8S0T9</accession>
<evidence type="ECO:0000256" key="3">
    <source>
        <dbReference type="SAM" id="MobiDB-lite"/>
    </source>
</evidence>
<feature type="chain" id="PRO_5043978664" description="DUF4005 domain-containing protein" evidence="4">
    <location>
        <begin position="26"/>
        <end position="548"/>
    </location>
</feature>
<dbReference type="Proteomes" id="UP001222027">
    <property type="component" value="Unassembled WGS sequence"/>
</dbReference>
<organism evidence="5 6">
    <name type="scientific">Ensete ventricosum</name>
    <name type="common">Abyssinian banana</name>
    <name type="synonym">Musa ensete</name>
    <dbReference type="NCBI Taxonomy" id="4639"/>
    <lineage>
        <taxon>Eukaryota</taxon>
        <taxon>Viridiplantae</taxon>
        <taxon>Streptophyta</taxon>
        <taxon>Embryophyta</taxon>
        <taxon>Tracheophyta</taxon>
        <taxon>Spermatophyta</taxon>
        <taxon>Magnoliopsida</taxon>
        <taxon>Liliopsida</taxon>
        <taxon>Zingiberales</taxon>
        <taxon>Musaceae</taxon>
        <taxon>Ensete</taxon>
    </lineage>
</organism>
<evidence type="ECO:0008006" key="7">
    <source>
        <dbReference type="Google" id="ProtNLM"/>
    </source>
</evidence>
<reference evidence="5 6" key="1">
    <citation type="submission" date="2022-12" db="EMBL/GenBank/DDBJ databases">
        <title>Chromosome-scale assembly of the Ensete ventricosum genome.</title>
        <authorList>
            <person name="Dussert Y."/>
            <person name="Stocks J."/>
            <person name="Wendawek A."/>
            <person name="Woldeyes F."/>
            <person name="Nichols R.A."/>
            <person name="Borrell J.S."/>
        </authorList>
    </citation>
    <scope>NUCLEOTIDE SEQUENCE [LARGE SCALE GENOMIC DNA]</scope>
    <source>
        <strain evidence="6">cv. Maze</strain>
        <tissue evidence="5">Seeds</tissue>
    </source>
</reference>
<dbReference type="PANTHER" id="PTHR32295">
    <property type="entry name" value="IQ-DOMAIN 5-RELATED"/>
    <property type="match status" value="1"/>
</dbReference>
<dbReference type="Pfam" id="PF00612">
    <property type="entry name" value="IQ"/>
    <property type="match status" value="1"/>
</dbReference>
<evidence type="ECO:0000256" key="1">
    <source>
        <dbReference type="ARBA" id="ARBA00022860"/>
    </source>
</evidence>
<dbReference type="PANTHER" id="PTHR32295:SF123">
    <property type="entry name" value="PROTEIN IQ-DOMAIN 5"/>
    <property type="match status" value="1"/>
</dbReference>
<dbReference type="AlphaFoldDB" id="A0AAV8S0T9"/>
<keyword evidence="1" id="KW-0112">Calmodulin-binding</keyword>
<feature type="region of interest" description="Disordered" evidence="3">
    <location>
        <begin position="66"/>
        <end position="112"/>
    </location>
</feature>
<feature type="compositionally biased region" description="Basic residues" evidence="3">
    <location>
        <begin position="79"/>
        <end position="89"/>
    </location>
</feature>
<dbReference type="EMBL" id="JAQQAF010000001">
    <property type="protein sequence ID" value="KAJ8513062.1"/>
    <property type="molecule type" value="Genomic_DNA"/>
</dbReference>
<feature type="compositionally biased region" description="Basic and acidic residues" evidence="3">
    <location>
        <begin position="90"/>
        <end position="104"/>
    </location>
</feature>
<proteinExistence type="inferred from homology"/>
<dbReference type="PROSITE" id="PS50096">
    <property type="entry name" value="IQ"/>
    <property type="match status" value="2"/>
</dbReference>
<evidence type="ECO:0000313" key="5">
    <source>
        <dbReference type="EMBL" id="KAJ8513062.1"/>
    </source>
</evidence>
<feature type="signal peptide" evidence="4">
    <location>
        <begin position="1"/>
        <end position="25"/>
    </location>
</feature>
<dbReference type="GO" id="GO:0005516">
    <property type="term" value="F:calmodulin binding"/>
    <property type="evidence" value="ECO:0007669"/>
    <property type="project" value="UniProtKB-KW"/>
</dbReference>
<keyword evidence="6" id="KW-1185">Reference proteome</keyword>
<feature type="region of interest" description="Disordered" evidence="3">
    <location>
        <begin position="406"/>
        <end position="428"/>
    </location>
</feature>
<evidence type="ECO:0000313" key="6">
    <source>
        <dbReference type="Proteomes" id="UP001222027"/>
    </source>
</evidence>
<protein>
    <recommendedName>
        <fullName evidence="7">DUF4005 domain-containing protein</fullName>
    </recommendedName>
</protein>
<evidence type="ECO:0000256" key="4">
    <source>
        <dbReference type="SAM" id="SignalP"/>
    </source>
</evidence>
<feature type="compositionally biased region" description="Polar residues" evidence="3">
    <location>
        <begin position="185"/>
        <end position="198"/>
    </location>
</feature>
<gene>
    <name evidence="5" type="ORF">OPV22_003496</name>
</gene>
<sequence length="548" mass="61761">MGGRIGSCRGFPWAFFVFPFRSVFLEVRVITLSSQEETKSGFFWPFDRPTDEKCTCNFRLWKRAGKGQGKGDVRETGRHRTSWQPRKQKRREEEQARNREERWECTPSRSQSLRPYSSTIELMNIIGISAKWLRSLVGIRKHEKSQHPENDKYTSASANMLNIQKKNYVSLDPATTEDKFALGSGPSTGDANLQSNSDSASSPTTQMTSQTQQNMREEWAATVIQTAFRALLARRALRALKGLVRLQALVRGHAVRKQAAITLRCMQALVRVQARVRARQVRLALESELEGQIIQEQQSHEEARIREIEEGWCDSVGSVEEIQAKLLRRQEAAAKRERAMAYAVTHQWQAGLRKPAASAGFEPDKNNWGWNWLERWMAVRPWENRFLDISLKDGVKIHENRTAEMKNMQIQSQAQNIPPGKRPISNHHSNIINHKSVLSVSHASGFSSNQSANVLATSAFSSSQPNQKPSSEEICIETTSQIKAVGAWSLSNPKDRPSPAESQVKKLCLPSSGLGVGKHAANKVAMNQSENRSTLKAHLNLKQNTTKS</sequence>